<dbReference type="Gene3D" id="3.30.390.50">
    <property type="entry name" value="CO dehydrogenase flavoprotein, C-terminal domain"/>
    <property type="match status" value="1"/>
</dbReference>
<evidence type="ECO:0000256" key="2">
    <source>
        <dbReference type="ARBA" id="ARBA00004275"/>
    </source>
</evidence>
<comment type="subunit">
    <text evidence="4">Homodimer.</text>
</comment>
<keyword evidence="8 20" id="KW-0479">Metal-binding</keyword>
<dbReference type="InterPro" id="IPR006058">
    <property type="entry name" value="2Fe2S_fd_BS"/>
</dbReference>
<feature type="binding site" evidence="20">
    <location>
        <position position="55"/>
    </location>
    <ligand>
        <name>[2Fe-2S] cluster</name>
        <dbReference type="ChEBI" id="CHEBI:190135"/>
        <label>1</label>
    </ligand>
</feature>
<feature type="binding site" evidence="20">
    <location>
        <position position="156"/>
    </location>
    <ligand>
        <name>[2Fe-2S] cluster</name>
        <dbReference type="ChEBI" id="CHEBI:190135"/>
        <label>2</label>
    </ligand>
</feature>
<dbReference type="FunFam" id="3.30.365.10:FF:000001">
    <property type="entry name" value="Xanthine dehydrogenase oxidase"/>
    <property type="match status" value="1"/>
</dbReference>
<feature type="binding site" evidence="20">
    <location>
        <position position="80"/>
    </location>
    <ligand>
        <name>[2Fe-2S] cluster</name>
        <dbReference type="ChEBI" id="CHEBI:190135"/>
        <label>1</label>
    </ligand>
</feature>
<dbReference type="Gene3D" id="3.90.1170.50">
    <property type="entry name" value="Aldehyde oxidase/xanthine dehydrogenase, a/b hammerhead"/>
    <property type="match status" value="1"/>
</dbReference>
<keyword evidence="12 20" id="KW-0411">Iron-sulfur</keyword>
<evidence type="ECO:0000313" key="22">
    <source>
        <dbReference type="EnsemblMetazoa" id="AATE017000-PA.1"/>
    </source>
</evidence>
<evidence type="ECO:0000256" key="17">
    <source>
        <dbReference type="ARBA" id="ARBA00072265"/>
    </source>
</evidence>
<evidence type="ECO:0000256" key="10">
    <source>
        <dbReference type="ARBA" id="ARBA00023002"/>
    </source>
</evidence>
<comment type="cofactor">
    <cofactor evidence="20">
        <name>Mo-molybdopterin</name>
        <dbReference type="ChEBI" id="CHEBI:71302"/>
    </cofactor>
    <text evidence="20">Binds 1 Mo-molybdopterin (Mo-MPT) cofactor per subunit.</text>
</comment>
<keyword evidence="6" id="KW-0285">Flavoprotein</keyword>
<dbReference type="GO" id="GO:0051537">
    <property type="term" value="F:2 iron, 2 sulfur cluster binding"/>
    <property type="evidence" value="ECO:0007669"/>
    <property type="project" value="UniProtKB-KW"/>
</dbReference>
<feature type="binding site" evidence="19">
    <location>
        <position position="418"/>
    </location>
    <ligand>
        <name>FAD</name>
        <dbReference type="ChEBI" id="CHEBI:57692"/>
    </ligand>
</feature>
<dbReference type="InterPro" id="IPR037165">
    <property type="entry name" value="AldOxase/xan_DH_Mopterin-bd_sf"/>
</dbReference>
<dbReference type="GO" id="GO:0005506">
    <property type="term" value="F:iron ion binding"/>
    <property type="evidence" value="ECO:0007669"/>
    <property type="project" value="InterPro"/>
</dbReference>
<dbReference type="GO" id="GO:0005777">
    <property type="term" value="C:peroxisome"/>
    <property type="evidence" value="ECO:0007669"/>
    <property type="project" value="UniProtKB-SubCell"/>
</dbReference>
<dbReference type="InterPro" id="IPR016208">
    <property type="entry name" value="Ald_Oxase/xanthine_DH-like"/>
</dbReference>
<keyword evidence="10" id="KW-0560">Oxidoreductase</keyword>
<accession>A0A182JFA6</accession>
<dbReference type="Pfam" id="PF02738">
    <property type="entry name" value="MoCoBD_1"/>
    <property type="match status" value="1"/>
</dbReference>
<comment type="catalytic activity">
    <reaction evidence="16">
        <text>indole-3-acetaldehyde + O2 + H2O = (indol-3-yl)acetate + H2O2 + H(+)</text>
        <dbReference type="Rhea" id="RHEA:16277"/>
        <dbReference type="ChEBI" id="CHEBI:15377"/>
        <dbReference type="ChEBI" id="CHEBI:15378"/>
        <dbReference type="ChEBI" id="CHEBI:15379"/>
        <dbReference type="ChEBI" id="CHEBI:16240"/>
        <dbReference type="ChEBI" id="CHEBI:18086"/>
        <dbReference type="ChEBI" id="CHEBI:30854"/>
        <dbReference type="EC" id="1.2.3.7"/>
    </reaction>
</comment>
<evidence type="ECO:0000256" key="7">
    <source>
        <dbReference type="ARBA" id="ARBA00022714"/>
    </source>
</evidence>
<dbReference type="Pfam" id="PF03450">
    <property type="entry name" value="CO_deh_flav_C"/>
    <property type="match status" value="1"/>
</dbReference>
<dbReference type="FunFam" id="3.30.465.10:FF:000013">
    <property type="entry name" value="Aldehyde oxidase"/>
    <property type="match status" value="1"/>
</dbReference>
<dbReference type="InterPro" id="IPR036856">
    <property type="entry name" value="Ald_Oxase/Xan_DH_a/b_sf"/>
</dbReference>
<dbReference type="FunFam" id="3.10.20.30:FF:000012">
    <property type="entry name" value="Xanthine dehydrogenase/oxidase"/>
    <property type="match status" value="1"/>
</dbReference>
<evidence type="ECO:0000256" key="14">
    <source>
        <dbReference type="ARBA" id="ARBA00023140"/>
    </source>
</evidence>
<feature type="binding site" evidence="20">
    <location>
        <position position="58"/>
    </location>
    <ligand>
        <name>[2Fe-2S] cluster</name>
        <dbReference type="ChEBI" id="CHEBI:190135"/>
        <label>1</label>
    </ligand>
</feature>
<feature type="binding site" evidence="20">
    <location>
        <position position="120"/>
    </location>
    <ligand>
        <name>[2Fe-2S] cluster</name>
        <dbReference type="ChEBI" id="CHEBI:190135"/>
        <label>2</label>
    </ligand>
</feature>
<evidence type="ECO:0000256" key="18">
    <source>
        <dbReference type="PIRSR" id="PIRSR000127-1"/>
    </source>
</evidence>
<feature type="binding site" evidence="20">
    <location>
        <position position="1077"/>
    </location>
    <ligand>
        <name>Mo-molybdopterin</name>
        <dbReference type="ChEBI" id="CHEBI:71302"/>
    </ligand>
    <ligandPart>
        <name>Mo</name>
        <dbReference type="ChEBI" id="CHEBI:28685"/>
    </ligandPart>
</feature>
<dbReference type="Pfam" id="PF01799">
    <property type="entry name" value="Fer2_2"/>
    <property type="match status" value="1"/>
</dbReference>
<dbReference type="VEuPathDB" id="VectorBase:AATE017000"/>
<dbReference type="InterPro" id="IPR008274">
    <property type="entry name" value="AldOxase/xan_DH_MoCoBD1"/>
</dbReference>
<evidence type="ECO:0000256" key="8">
    <source>
        <dbReference type="ARBA" id="ARBA00022723"/>
    </source>
</evidence>
<feature type="binding site" evidence="20">
    <location>
        <position position="123"/>
    </location>
    <ligand>
        <name>[2Fe-2S] cluster</name>
        <dbReference type="ChEBI" id="CHEBI:190135"/>
        <label>2</label>
    </ligand>
</feature>
<dbReference type="Pfam" id="PF01315">
    <property type="entry name" value="Ald_Xan_dh_C"/>
    <property type="match status" value="1"/>
</dbReference>
<dbReference type="EnsemblMetazoa" id="AATE017000-RA">
    <property type="protein sequence ID" value="AATE017000-PA.1"/>
    <property type="gene ID" value="AATE017000"/>
</dbReference>
<evidence type="ECO:0000256" key="9">
    <source>
        <dbReference type="ARBA" id="ARBA00022827"/>
    </source>
</evidence>
<comment type="subcellular location">
    <subcellularLocation>
        <location evidence="2">Peroxisome</location>
    </subcellularLocation>
</comment>
<protein>
    <recommendedName>
        <fullName evidence="17">Indole-3-acetaldehyde oxidase</fullName>
    </recommendedName>
</protein>
<proteinExistence type="inferred from homology"/>
<dbReference type="FunFam" id="3.30.365.10:FF:000008">
    <property type="entry name" value="Aldehyde oxidase1"/>
    <property type="match status" value="1"/>
</dbReference>
<dbReference type="PROSITE" id="PS00197">
    <property type="entry name" value="2FE2S_FER_1"/>
    <property type="match status" value="1"/>
</dbReference>
<dbReference type="InterPro" id="IPR036318">
    <property type="entry name" value="FAD-bd_PCMH-like_sf"/>
</dbReference>
<feature type="domain" description="FAD-binding PCMH-type" evidence="21">
    <location>
        <begin position="230"/>
        <end position="409"/>
    </location>
</feature>
<comment type="similarity">
    <text evidence="3">Belongs to the xanthine dehydrogenase family.</text>
</comment>
<dbReference type="InterPro" id="IPR036683">
    <property type="entry name" value="CO_DH_flav_C_dom_sf"/>
</dbReference>
<dbReference type="STRING" id="41427.A0A182JFA6"/>
<dbReference type="SUPFAM" id="SSF47741">
    <property type="entry name" value="CO dehydrogenase ISP C-domain like"/>
    <property type="match status" value="1"/>
</dbReference>
<dbReference type="SUPFAM" id="SSF56003">
    <property type="entry name" value="Molybdenum cofactor-binding domain"/>
    <property type="match status" value="1"/>
</dbReference>
<dbReference type="GO" id="GO:0071949">
    <property type="term" value="F:FAD binding"/>
    <property type="evidence" value="ECO:0007669"/>
    <property type="project" value="InterPro"/>
</dbReference>
<dbReference type="Gene3D" id="3.30.365.10">
    <property type="entry name" value="Aldehyde oxidase/xanthine dehydrogenase, molybdopterin binding domain"/>
    <property type="match status" value="4"/>
</dbReference>
<dbReference type="SUPFAM" id="SSF55447">
    <property type="entry name" value="CO dehydrogenase flavoprotein C-terminal domain-like"/>
    <property type="match status" value="1"/>
</dbReference>
<dbReference type="InterPro" id="IPR036010">
    <property type="entry name" value="2Fe-2S_ferredoxin-like_sf"/>
</dbReference>
<organism evidence="22">
    <name type="scientific">Anopheles atroparvus</name>
    <name type="common">European mosquito</name>
    <dbReference type="NCBI Taxonomy" id="41427"/>
    <lineage>
        <taxon>Eukaryota</taxon>
        <taxon>Metazoa</taxon>
        <taxon>Ecdysozoa</taxon>
        <taxon>Arthropoda</taxon>
        <taxon>Hexapoda</taxon>
        <taxon>Insecta</taxon>
        <taxon>Pterygota</taxon>
        <taxon>Neoptera</taxon>
        <taxon>Endopterygota</taxon>
        <taxon>Diptera</taxon>
        <taxon>Nematocera</taxon>
        <taxon>Culicoidea</taxon>
        <taxon>Culicidae</taxon>
        <taxon>Anophelinae</taxon>
        <taxon>Anopheles</taxon>
    </lineage>
</organism>
<comment type="cofactor">
    <cofactor evidence="1 19">
        <name>FAD</name>
        <dbReference type="ChEBI" id="CHEBI:57692"/>
    </cofactor>
</comment>
<comment type="cofactor">
    <cofactor evidence="20">
        <name>[2Fe-2S] cluster</name>
        <dbReference type="ChEBI" id="CHEBI:190135"/>
    </cofactor>
    <text evidence="20">Binds 2 [2Fe-2S] clusters.</text>
</comment>
<dbReference type="Gene3D" id="1.10.150.120">
    <property type="entry name" value="[2Fe-2S]-binding domain"/>
    <property type="match status" value="1"/>
</dbReference>
<feature type="binding site" evidence="20">
    <location>
        <position position="50"/>
    </location>
    <ligand>
        <name>[2Fe-2S] cluster</name>
        <dbReference type="ChEBI" id="CHEBI:190135"/>
        <label>1</label>
    </ligand>
</feature>
<dbReference type="SMART" id="SM01092">
    <property type="entry name" value="CO_deh_flav_C"/>
    <property type="match status" value="1"/>
</dbReference>
<dbReference type="Gene3D" id="3.10.20.30">
    <property type="match status" value="1"/>
</dbReference>
<evidence type="ECO:0000256" key="4">
    <source>
        <dbReference type="ARBA" id="ARBA00011738"/>
    </source>
</evidence>
<evidence type="ECO:0000256" key="1">
    <source>
        <dbReference type="ARBA" id="ARBA00001974"/>
    </source>
</evidence>
<dbReference type="InterPro" id="IPR016166">
    <property type="entry name" value="FAD-bd_PCMH"/>
</dbReference>
<feature type="binding site" evidence="20">
    <location>
        <position position="158"/>
    </location>
    <ligand>
        <name>[2Fe-2S] cluster</name>
        <dbReference type="ChEBI" id="CHEBI:190135"/>
        <label>2</label>
    </ligand>
</feature>
<dbReference type="InterPro" id="IPR002888">
    <property type="entry name" value="2Fe-2S-bd"/>
</dbReference>
<dbReference type="PIRSF" id="PIRSF000127">
    <property type="entry name" value="Xanthine_DH"/>
    <property type="match status" value="1"/>
</dbReference>
<comment type="cofactor">
    <cofactor evidence="15">
        <name>[2Fe-2S] cluster</name>
        <dbReference type="ChEBI" id="CHEBI:190135"/>
    </cofactor>
</comment>
<keyword evidence="14" id="KW-0576">Peroxisome</keyword>
<evidence type="ECO:0000256" key="6">
    <source>
        <dbReference type="ARBA" id="ARBA00022630"/>
    </source>
</evidence>
<feature type="binding site" evidence="20">
    <location>
        <position position="782"/>
    </location>
    <ligand>
        <name>Mo-molybdopterin</name>
        <dbReference type="ChEBI" id="CHEBI:71302"/>
    </ligand>
    <ligandPart>
        <name>Mo</name>
        <dbReference type="ChEBI" id="CHEBI:28685"/>
    </ligandPart>
</feature>
<dbReference type="InterPro" id="IPR000674">
    <property type="entry name" value="Ald_Oxase/Xan_DH_a/b"/>
</dbReference>
<dbReference type="InterPro" id="IPR016169">
    <property type="entry name" value="FAD-bd_PCMH_sub2"/>
</dbReference>
<evidence type="ECO:0000256" key="19">
    <source>
        <dbReference type="PIRSR" id="PIRSR000127-2"/>
    </source>
</evidence>
<dbReference type="SUPFAM" id="SSF56176">
    <property type="entry name" value="FAD-binding/transporter-associated domain-like"/>
    <property type="match status" value="1"/>
</dbReference>
<keyword evidence="7 20" id="KW-0001">2Fe-2S</keyword>
<dbReference type="FunFam" id="3.30.390.50:FF:000003">
    <property type="entry name" value="Aldehyde oxidase1"/>
    <property type="match status" value="1"/>
</dbReference>
<dbReference type="InterPro" id="IPR002346">
    <property type="entry name" value="Mopterin_DH_FAD-bd"/>
</dbReference>
<name>A0A182JFA6_ANOAO</name>
<dbReference type="FunFam" id="3.90.1170.50:FF:000003">
    <property type="entry name" value="Aldehyde oxidase"/>
    <property type="match status" value="1"/>
</dbReference>
<dbReference type="SUPFAM" id="SSF54292">
    <property type="entry name" value="2Fe-2S ferredoxin-like"/>
    <property type="match status" value="1"/>
</dbReference>
<sequence>MLVKFTINGKPYQGGGLRIPLSPDQQMPIDTSLNTFIRTRALLTGTKFMCLEGGCGVCIVTVIDSHPVTRQRIIFSVNSCLFSVFSCHGMDVLTVEGLGSRVTGYHPVQQRLAQFNGSQCGFCSPGMVMSMHSLLMAKRGVVTMAEVEHALAGNICRCTGYRPILDAFKSFAIDAPPKDAQARSLGLCQLADIEDILGPVAGCGGCKEGCAEGSDCRARHSSNGKSVELHFPSNRRWYRVRTVDEIFELLGTADEYMLVAGNTGHGVYRGEARPSVFIDVRQVEELHSYWIGSTVIVGANVTLAEFGEILREAAKTDRRFSYCIEMARHVEEIAHPAVRNVGTIAGNLSLKHAHHEFPSDLYVLFEAIGVEITIATPDGSISTLYPKQFLSFNLHKRVLLNITLPPLDPELYTFRSYKVTPRAQNSKAYVNAAFLVRLCARKLNVELAHLCYGGIAASFCHATTTEQYVKGKSLFNNIVLQETLATLNGELAAAIEIESDEQETVPSAAYRRQVAVGLLYRFVLHVAPRDRRIANPMVRSGGSPLQRPVSTGSQSYDTYPSNWPLTQAMPKLEAIHQTAGEALYVNDLPSRPDELHAAFVLATVARRSIVAIDPSPALAIPGVLAFYDAGDIPGENNFAVLKGNINTRFPFNDTVEEILCSGRVLYHGQPVGVVVADTFELANEAASLVKVSYGPPEDDGGPILPTVEDVLVASGTKGRISTQQEDIVGRAYQRGPRKLQNTVRLEGRCVFGGQAHFTLEPQSCLCVPIDGFAGIDVYSATQSSHMAQMAIAKSLKLPQSSINVIVRPVGGSYGAKLSRGAWIAAVCALAAYRSRRPVRMIVPFDTAMKAIGKRVGAQCDYEVEVSADGRIARLSSTYYQDFGASSYEPMSALFGEAFRNCYTDNTWRLRLRGVLSDAPSTTWMRSPGTAESIGTIETIMEHIAFTTGQDPLAVRMANMDMTSKMATLLPTFHEEVEFATRRVAIDRFNETNRWKKRGIAIVPMAHPISFFGGMNAWVSIYHVDGSVAVAIGCPELGQGVNTKVAQVVAHVLGIPVDKVSIKPHSSVSSPNAFITGGSISTDLVAYAAKRACEVLRERMRPVREDNRVASWEALVQTCYQRSINLTASYNAKSTDLTNYTVWALCATELEVDLLTGQVQLQRVDILEDTGESMNPLLDIGQIEGAFVMALGGHLLEELRYDRATGALKNFRTWNYKPPTARDIPVDLRVRLFQKSTNPAGVLRSKTTGEPAYNLGITVQFALRYALNAARRDAGLPREWIELGTSSTVEKILSLTGNTIDQFILH</sequence>
<dbReference type="InterPro" id="IPR046867">
    <property type="entry name" value="AldOxase/xan_DH_MoCoBD2"/>
</dbReference>
<feature type="binding site" evidence="20">
    <location>
        <position position="925"/>
    </location>
    <ligand>
        <name>Mo-molybdopterin</name>
        <dbReference type="ChEBI" id="CHEBI:71302"/>
    </ligand>
    <ligandPart>
        <name>Mo</name>
        <dbReference type="ChEBI" id="CHEBI:28685"/>
    </ligandPart>
</feature>
<evidence type="ECO:0000256" key="3">
    <source>
        <dbReference type="ARBA" id="ARBA00006849"/>
    </source>
</evidence>
<dbReference type="InterPro" id="IPR005107">
    <property type="entry name" value="CO_DH_flav_C"/>
</dbReference>
<evidence type="ECO:0000256" key="16">
    <source>
        <dbReference type="ARBA" id="ARBA00052415"/>
    </source>
</evidence>
<evidence type="ECO:0000256" key="11">
    <source>
        <dbReference type="ARBA" id="ARBA00023004"/>
    </source>
</evidence>
<feature type="active site" description="Proton acceptor" evidence="18">
    <location>
        <position position="1249"/>
    </location>
</feature>
<dbReference type="Pfam" id="PF20256">
    <property type="entry name" value="MoCoBD_2"/>
    <property type="match status" value="1"/>
</dbReference>
<dbReference type="InterPro" id="IPR012675">
    <property type="entry name" value="Beta-grasp_dom_sf"/>
</dbReference>
<dbReference type="PROSITE" id="PS51387">
    <property type="entry name" value="FAD_PCMH"/>
    <property type="match status" value="1"/>
</dbReference>
<evidence type="ECO:0000259" key="21">
    <source>
        <dbReference type="PROSITE" id="PS51387"/>
    </source>
</evidence>
<dbReference type="GO" id="GO:0050302">
    <property type="term" value="F:indole-3-acetaldehyde oxidase activity"/>
    <property type="evidence" value="ECO:0007669"/>
    <property type="project" value="UniProtKB-EC"/>
</dbReference>
<evidence type="ECO:0000256" key="13">
    <source>
        <dbReference type="ARBA" id="ARBA00023027"/>
    </source>
</evidence>
<reference evidence="22" key="1">
    <citation type="submission" date="2022-08" db="UniProtKB">
        <authorList>
            <consortium name="EnsemblMetazoa"/>
        </authorList>
    </citation>
    <scope>IDENTIFICATION</scope>
    <source>
        <strain evidence="22">EBRO</strain>
    </source>
</reference>
<dbReference type="PANTHER" id="PTHR11908:SF132">
    <property type="entry name" value="ALDEHYDE OXIDASE 1-RELATED"/>
    <property type="match status" value="1"/>
</dbReference>
<keyword evidence="5 20" id="KW-0500">Molybdenum</keyword>
<dbReference type="Pfam" id="PF00941">
    <property type="entry name" value="FAD_binding_5"/>
    <property type="match status" value="1"/>
</dbReference>
<dbReference type="InterPro" id="IPR036884">
    <property type="entry name" value="2Fe-2S-bd_dom_sf"/>
</dbReference>
<evidence type="ECO:0000256" key="12">
    <source>
        <dbReference type="ARBA" id="ARBA00023014"/>
    </source>
</evidence>
<dbReference type="SMART" id="SM01008">
    <property type="entry name" value="Ald_Xan_dh_C"/>
    <property type="match status" value="1"/>
</dbReference>
<dbReference type="Gene3D" id="3.30.465.10">
    <property type="match status" value="1"/>
</dbReference>
<dbReference type="SUPFAM" id="SSF54665">
    <property type="entry name" value="CO dehydrogenase molybdoprotein N-domain-like"/>
    <property type="match status" value="1"/>
</dbReference>
<evidence type="ECO:0000256" key="20">
    <source>
        <dbReference type="PIRSR" id="PIRSR000127-3"/>
    </source>
</evidence>
<keyword evidence="9 19" id="KW-0274">FAD</keyword>
<feature type="binding site" evidence="19">
    <location>
        <position position="399"/>
    </location>
    <ligand>
        <name>FAD</name>
        <dbReference type="ChEBI" id="CHEBI:57692"/>
    </ligand>
</feature>
<dbReference type="PANTHER" id="PTHR11908">
    <property type="entry name" value="XANTHINE DEHYDROGENASE"/>
    <property type="match status" value="1"/>
</dbReference>
<evidence type="ECO:0000256" key="5">
    <source>
        <dbReference type="ARBA" id="ARBA00022505"/>
    </source>
</evidence>
<keyword evidence="13" id="KW-0520">NAD</keyword>
<evidence type="ECO:0000256" key="15">
    <source>
        <dbReference type="ARBA" id="ARBA00034078"/>
    </source>
</evidence>
<keyword evidence="11 20" id="KW-0408">Iron</keyword>